<comment type="caution">
    <text evidence="2">The sequence shown here is derived from an EMBL/GenBank/DDBJ whole genome shotgun (WGS) entry which is preliminary data.</text>
</comment>
<keyword evidence="1" id="KW-0812">Transmembrane</keyword>
<keyword evidence="1" id="KW-1133">Transmembrane helix</keyword>
<gene>
    <name evidence="2" type="ORF">HMPREF0673_01982</name>
</gene>
<evidence type="ECO:0000313" key="3">
    <source>
        <dbReference type="Proteomes" id="UP000004407"/>
    </source>
</evidence>
<organism evidence="2 3">
    <name type="scientific">Leyella stercorea DSM 18206</name>
    <dbReference type="NCBI Taxonomy" id="1002367"/>
    <lineage>
        <taxon>Bacteria</taxon>
        <taxon>Pseudomonadati</taxon>
        <taxon>Bacteroidota</taxon>
        <taxon>Bacteroidia</taxon>
        <taxon>Bacteroidales</taxon>
        <taxon>Prevotellaceae</taxon>
        <taxon>Leyella</taxon>
    </lineage>
</organism>
<proteinExistence type="predicted"/>
<feature type="transmembrane region" description="Helical" evidence="1">
    <location>
        <begin position="26"/>
        <end position="45"/>
    </location>
</feature>
<evidence type="ECO:0000313" key="2">
    <source>
        <dbReference type="EMBL" id="EHJ38573.1"/>
    </source>
</evidence>
<name>G6AZB8_9BACT</name>
<dbReference type="EMBL" id="AFZZ01000171">
    <property type="protein sequence ID" value="EHJ38573.1"/>
    <property type="molecule type" value="Genomic_DNA"/>
</dbReference>
<dbReference type="Proteomes" id="UP000004407">
    <property type="component" value="Unassembled WGS sequence"/>
</dbReference>
<evidence type="ECO:0000256" key="1">
    <source>
        <dbReference type="SAM" id="Phobius"/>
    </source>
</evidence>
<keyword evidence="1" id="KW-0472">Membrane</keyword>
<accession>G6AZB8</accession>
<protein>
    <submittedName>
        <fullName evidence="2">Uncharacterized protein</fullName>
    </submittedName>
</protein>
<sequence>MPKHHRVTAHDKYDRPRVTELTHTNVLLLFYSFTFLLFYFFITFAR</sequence>
<dbReference type="HOGENOM" id="CLU_3187484_0_0_10"/>
<dbReference type="AlphaFoldDB" id="G6AZB8"/>
<reference evidence="2 3" key="1">
    <citation type="submission" date="2011-08" db="EMBL/GenBank/DDBJ databases">
        <authorList>
            <person name="Weinstock G."/>
            <person name="Sodergren E."/>
            <person name="Clifton S."/>
            <person name="Fulton L."/>
            <person name="Fulton B."/>
            <person name="Courtney L."/>
            <person name="Fronick C."/>
            <person name="Harrison M."/>
            <person name="Strong C."/>
            <person name="Farmer C."/>
            <person name="Delahaunty K."/>
            <person name="Markovic C."/>
            <person name="Hall O."/>
            <person name="Minx P."/>
            <person name="Tomlinson C."/>
            <person name="Mitreva M."/>
            <person name="Hou S."/>
            <person name="Chen J."/>
            <person name="Wollam A."/>
            <person name="Pepin K.H."/>
            <person name="Johnson M."/>
            <person name="Bhonagiri V."/>
            <person name="Zhang X."/>
            <person name="Suruliraj S."/>
            <person name="Warren W."/>
            <person name="Chinwalla A."/>
            <person name="Mardis E.R."/>
            <person name="Wilson R.K."/>
        </authorList>
    </citation>
    <scope>NUCLEOTIDE SEQUENCE [LARGE SCALE GENOMIC DNA]</scope>
    <source>
        <strain evidence="2 3">DSM 18206</strain>
    </source>
</reference>